<evidence type="ECO:0000313" key="1">
    <source>
        <dbReference type="EMBL" id="KAJ8631881.1"/>
    </source>
</evidence>
<evidence type="ECO:0000313" key="2">
    <source>
        <dbReference type="Proteomes" id="UP001234297"/>
    </source>
</evidence>
<dbReference type="EMBL" id="CM056816">
    <property type="protein sequence ID" value="KAJ8631881.1"/>
    <property type="molecule type" value="Genomic_DNA"/>
</dbReference>
<name>A0ACC2LF81_PERAE</name>
<protein>
    <submittedName>
        <fullName evidence="1">Uncharacterized protein</fullName>
    </submittedName>
</protein>
<dbReference type="Proteomes" id="UP001234297">
    <property type="component" value="Chromosome 8"/>
</dbReference>
<reference evidence="1 2" key="1">
    <citation type="journal article" date="2022" name="Hortic Res">
        <title>A haplotype resolved chromosomal level avocado genome allows analysis of novel avocado genes.</title>
        <authorList>
            <person name="Nath O."/>
            <person name="Fletcher S.J."/>
            <person name="Hayward A."/>
            <person name="Shaw L.M."/>
            <person name="Masouleh A.K."/>
            <person name="Furtado A."/>
            <person name="Henry R.J."/>
            <person name="Mitter N."/>
        </authorList>
    </citation>
    <scope>NUCLEOTIDE SEQUENCE [LARGE SCALE GENOMIC DNA]</scope>
    <source>
        <strain evidence="2">cv. Hass</strain>
    </source>
</reference>
<organism evidence="1 2">
    <name type="scientific">Persea americana</name>
    <name type="common">Avocado</name>
    <dbReference type="NCBI Taxonomy" id="3435"/>
    <lineage>
        <taxon>Eukaryota</taxon>
        <taxon>Viridiplantae</taxon>
        <taxon>Streptophyta</taxon>
        <taxon>Embryophyta</taxon>
        <taxon>Tracheophyta</taxon>
        <taxon>Spermatophyta</taxon>
        <taxon>Magnoliopsida</taxon>
        <taxon>Magnoliidae</taxon>
        <taxon>Laurales</taxon>
        <taxon>Lauraceae</taxon>
        <taxon>Persea</taxon>
    </lineage>
</organism>
<accession>A0ACC2LF81</accession>
<proteinExistence type="predicted"/>
<comment type="caution">
    <text evidence="1">The sequence shown here is derived from an EMBL/GenBank/DDBJ whole genome shotgun (WGS) entry which is preliminary data.</text>
</comment>
<gene>
    <name evidence="1" type="ORF">MRB53_025217</name>
</gene>
<sequence length="82" mass="8912">MPAGTNGGRVGGGGEGWRSAGALKWSSAMDLGRDLRCKRWNHEEGRKALIDSSSGKQFLVSRRGRGRGRLGLRFLLPCCFCC</sequence>
<keyword evidence="2" id="KW-1185">Reference proteome</keyword>